<comment type="subcellular location">
    <subcellularLocation>
        <location evidence="1">Cell membrane</location>
        <topology evidence="1">Multi-pass membrane protein</topology>
    </subcellularLocation>
</comment>
<feature type="transmembrane region" description="Helical" evidence="6">
    <location>
        <begin position="437"/>
        <end position="456"/>
    </location>
</feature>
<keyword evidence="4 6" id="KW-1133">Transmembrane helix</keyword>
<dbReference type="Proteomes" id="UP000198508">
    <property type="component" value="Unassembled WGS sequence"/>
</dbReference>
<dbReference type="PANTHER" id="PTHR43652">
    <property type="entry name" value="BASIC AMINO ACID ANTIPORTER YFCC-RELATED"/>
    <property type="match status" value="1"/>
</dbReference>
<dbReference type="Pfam" id="PF03606">
    <property type="entry name" value="DcuC"/>
    <property type="match status" value="1"/>
</dbReference>
<protein>
    <submittedName>
        <fullName evidence="7">Uncharacterized membrane protein YfcC, ion transporter superfamily</fullName>
    </submittedName>
</protein>
<keyword evidence="3 6" id="KW-0812">Transmembrane</keyword>
<feature type="transmembrane region" description="Helical" evidence="6">
    <location>
        <begin position="201"/>
        <end position="219"/>
    </location>
</feature>
<feature type="transmembrane region" description="Helical" evidence="6">
    <location>
        <begin position="81"/>
        <end position="105"/>
    </location>
</feature>
<evidence type="ECO:0000256" key="2">
    <source>
        <dbReference type="ARBA" id="ARBA00022475"/>
    </source>
</evidence>
<organism evidence="7 8">
    <name type="scientific">Enterocloster lavalensis</name>
    <dbReference type="NCBI Taxonomy" id="460384"/>
    <lineage>
        <taxon>Bacteria</taxon>
        <taxon>Bacillati</taxon>
        <taxon>Bacillota</taxon>
        <taxon>Clostridia</taxon>
        <taxon>Lachnospirales</taxon>
        <taxon>Lachnospiraceae</taxon>
        <taxon>Enterocloster</taxon>
    </lineage>
</organism>
<gene>
    <name evidence="7" type="ORF">SAMN05216313_1157</name>
</gene>
<reference evidence="8" key="1">
    <citation type="submission" date="2016-10" db="EMBL/GenBank/DDBJ databases">
        <authorList>
            <person name="Varghese N."/>
            <person name="Submissions S."/>
        </authorList>
    </citation>
    <scope>NUCLEOTIDE SEQUENCE [LARGE SCALE GENOMIC DNA]</scope>
    <source>
        <strain evidence="8">NLAE-zl-G277</strain>
    </source>
</reference>
<dbReference type="EMBL" id="FOIM01000015">
    <property type="protein sequence ID" value="SET80066.1"/>
    <property type="molecule type" value="Genomic_DNA"/>
</dbReference>
<dbReference type="InterPro" id="IPR018385">
    <property type="entry name" value="C4_dicarb_anaerob_car-like"/>
</dbReference>
<feature type="transmembrane region" description="Helical" evidence="6">
    <location>
        <begin position="354"/>
        <end position="372"/>
    </location>
</feature>
<proteinExistence type="predicted"/>
<dbReference type="RefSeq" id="WP_166435033.1">
    <property type="nucleotide sequence ID" value="NZ_CAJJSN010000018.1"/>
</dbReference>
<feature type="transmembrane region" description="Helical" evidence="6">
    <location>
        <begin position="254"/>
        <end position="272"/>
    </location>
</feature>
<accession>A0A1I0H8N6</accession>
<evidence type="ECO:0000256" key="5">
    <source>
        <dbReference type="ARBA" id="ARBA00023136"/>
    </source>
</evidence>
<evidence type="ECO:0000256" key="1">
    <source>
        <dbReference type="ARBA" id="ARBA00004651"/>
    </source>
</evidence>
<evidence type="ECO:0000313" key="7">
    <source>
        <dbReference type="EMBL" id="SET80066.1"/>
    </source>
</evidence>
<evidence type="ECO:0000256" key="4">
    <source>
        <dbReference type="ARBA" id="ARBA00022989"/>
    </source>
</evidence>
<dbReference type="AlphaFoldDB" id="A0A1I0H8N6"/>
<feature type="transmembrane region" description="Helical" evidence="6">
    <location>
        <begin position="117"/>
        <end position="134"/>
    </location>
</feature>
<feature type="transmembrane region" description="Helical" evidence="6">
    <location>
        <begin position="12"/>
        <end position="35"/>
    </location>
</feature>
<evidence type="ECO:0000313" key="8">
    <source>
        <dbReference type="Proteomes" id="UP000198508"/>
    </source>
</evidence>
<keyword evidence="8" id="KW-1185">Reference proteome</keyword>
<feature type="transmembrane region" description="Helical" evidence="6">
    <location>
        <begin position="316"/>
        <end position="334"/>
    </location>
</feature>
<feature type="transmembrane region" description="Helical" evidence="6">
    <location>
        <begin position="412"/>
        <end position="431"/>
    </location>
</feature>
<evidence type="ECO:0000256" key="6">
    <source>
        <dbReference type="SAM" id="Phobius"/>
    </source>
</evidence>
<name>A0A1I0H8N6_9FIRM</name>
<keyword evidence="2" id="KW-1003">Cell membrane</keyword>
<dbReference type="PANTHER" id="PTHR43652:SF2">
    <property type="entry name" value="BASIC AMINO ACID ANTIPORTER YFCC-RELATED"/>
    <property type="match status" value="1"/>
</dbReference>
<keyword evidence="5 6" id="KW-0472">Membrane</keyword>
<dbReference type="GO" id="GO:0005886">
    <property type="term" value="C:plasma membrane"/>
    <property type="evidence" value="ECO:0007669"/>
    <property type="project" value="UniProtKB-SubCell"/>
</dbReference>
<dbReference type="STRING" id="460384.SAMN05216313_1157"/>
<sequence length="464" mass="49920">MRQKVKEGGKRGISINMLVFILGILICASLLTYIIPAGQFDVNPETKALIPGTYHAVEQTPVNLWNALRNIFTGMTNSAKVMSIVIFMGGALKVIISTGAVEEFLNWAIYKLQKKGIAVIVPLMVILFSVLSAYGGNDSFFAFTVIGVAVAAKMGLDPIAGMAMTYFATSVGFAGALKGRTLVAQGIAEVPLYSGAGWRTVWLFVITGLAVAYALWYCFRVKKNPARSFMDNTDWIVGGPQGDIKKELFNPMSLLVIVITAGSFILNAVMGVLKGWTYPEQVAVLLIASTVCGLLYRKSPTEIAESFAKGCQSMGFVAFIIGLGGAIALTMTQGNILHTMVNAVAAPLMHVNKGFGTIAMFWFNWLFNFFIISGSGQAAVVMPVLNPIADALNIHRQVAVSAFVYGDAYTNMLFPTSASLLGALAIAGVPLKNWVKFVFPFLIILSVLTSVFLYYLTAAGWTGM</sequence>
<evidence type="ECO:0000256" key="3">
    <source>
        <dbReference type="ARBA" id="ARBA00022692"/>
    </source>
</evidence>
<dbReference type="InterPro" id="IPR051679">
    <property type="entry name" value="DASS-Related_Transporters"/>
</dbReference>